<organism evidence="1 2">
    <name type="scientific">Bimuria novae-zelandiae CBS 107.79</name>
    <dbReference type="NCBI Taxonomy" id="1447943"/>
    <lineage>
        <taxon>Eukaryota</taxon>
        <taxon>Fungi</taxon>
        <taxon>Dikarya</taxon>
        <taxon>Ascomycota</taxon>
        <taxon>Pezizomycotina</taxon>
        <taxon>Dothideomycetes</taxon>
        <taxon>Pleosporomycetidae</taxon>
        <taxon>Pleosporales</taxon>
        <taxon>Massarineae</taxon>
        <taxon>Didymosphaeriaceae</taxon>
        <taxon>Bimuria</taxon>
    </lineage>
</organism>
<name>A0A6A5VJS2_9PLEO</name>
<accession>A0A6A5VJS2</accession>
<protein>
    <submittedName>
        <fullName evidence="1">Uncharacterized protein</fullName>
    </submittedName>
</protein>
<dbReference type="EMBL" id="ML976665">
    <property type="protein sequence ID" value="KAF1976900.1"/>
    <property type="molecule type" value="Genomic_DNA"/>
</dbReference>
<dbReference type="OrthoDB" id="3770097at2759"/>
<reference evidence="1" key="1">
    <citation type="journal article" date="2020" name="Stud. Mycol.">
        <title>101 Dothideomycetes genomes: a test case for predicting lifestyles and emergence of pathogens.</title>
        <authorList>
            <person name="Haridas S."/>
            <person name="Albert R."/>
            <person name="Binder M."/>
            <person name="Bloem J."/>
            <person name="Labutti K."/>
            <person name="Salamov A."/>
            <person name="Andreopoulos B."/>
            <person name="Baker S."/>
            <person name="Barry K."/>
            <person name="Bills G."/>
            <person name="Bluhm B."/>
            <person name="Cannon C."/>
            <person name="Castanera R."/>
            <person name="Culley D."/>
            <person name="Daum C."/>
            <person name="Ezra D."/>
            <person name="Gonzalez J."/>
            <person name="Henrissat B."/>
            <person name="Kuo A."/>
            <person name="Liang C."/>
            <person name="Lipzen A."/>
            <person name="Lutzoni F."/>
            <person name="Magnuson J."/>
            <person name="Mondo S."/>
            <person name="Nolan M."/>
            <person name="Ohm R."/>
            <person name="Pangilinan J."/>
            <person name="Park H.-J."/>
            <person name="Ramirez L."/>
            <person name="Alfaro M."/>
            <person name="Sun H."/>
            <person name="Tritt A."/>
            <person name="Yoshinaga Y."/>
            <person name="Zwiers L.-H."/>
            <person name="Turgeon B."/>
            <person name="Goodwin S."/>
            <person name="Spatafora J."/>
            <person name="Crous P."/>
            <person name="Grigoriev I."/>
        </authorList>
    </citation>
    <scope>NUCLEOTIDE SEQUENCE</scope>
    <source>
        <strain evidence="1">CBS 107.79</strain>
    </source>
</reference>
<sequence length="371" mass="43853">MSAEPSVMNALEALHNNYLIGHWRNHPIEFIFEFLIFSVVVGLIAGYRGAKAIDTLQYYAEQEEKARSRAYERLWNTPHWWVLAMLVDQWLRGLIPGDGMWTRDNARSLRQKDKSALQQLVRMGIFPLYIQDGHGPRTVVEREGKIDQWGRVTPYVYKQSSQRAVFEFVVPRARGWMIEDENVMSADEHRRRKDDEPFMAFVQMLVQSKRIRRAARWRTTASAVLCVNLKDLPKKQRERRQQFPKARMPFPLRPVNMVTKFPPDPELPTEIGNTSWFRYLLPFKRDRILCGGYLAWKMEKILHWLRYGKLLTEIRLPIVRIEAPEDDEVELDKEVLLIAQNLDLDQEGWDETLAKLDLRRAYFEEDIEPLE</sequence>
<dbReference type="AlphaFoldDB" id="A0A6A5VJS2"/>
<dbReference type="Proteomes" id="UP000800036">
    <property type="component" value="Unassembled WGS sequence"/>
</dbReference>
<gene>
    <name evidence="1" type="ORF">BU23DRAFT_565567</name>
</gene>
<evidence type="ECO:0000313" key="1">
    <source>
        <dbReference type="EMBL" id="KAF1976900.1"/>
    </source>
</evidence>
<evidence type="ECO:0000313" key="2">
    <source>
        <dbReference type="Proteomes" id="UP000800036"/>
    </source>
</evidence>
<proteinExistence type="predicted"/>
<keyword evidence="2" id="KW-1185">Reference proteome</keyword>